<gene>
    <name evidence="3" type="ORF">PPNO1_LOCUS3806</name>
</gene>
<feature type="signal peptide" evidence="2">
    <location>
        <begin position="1"/>
        <end position="20"/>
    </location>
</feature>
<protein>
    <submittedName>
        <fullName evidence="3">Uncharacterized protein</fullName>
    </submittedName>
</protein>
<dbReference type="EMBL" id="CALLCH030000010">
    <property type="protein sequence ID" value="CAI4214073.1"/>
    <property type="molecule type" value="Genomic_DNA"/>
</dbReference>
<feature type="transmembrane region" description="Helical" evidence="1">
    <location>
        <begin position="94"/>
        <end position="112"/>
    </location>
</feature>
<evidence type="ECO:0000313" key="3">
    <source>
        <dbReference type="EMBL" id="CAI4214073.1"/>
    </source>
</evidence>
<name>A0A9P1H168_9PEZI</name>
<keyword evidence="1" id="KW-0472">Membrane</keyword>
<evidence type="ECO:0000256" key="2">
    <source>
        <dbReference type="SAM" id="SignalP"/>
    </source>
</evidence>
<keyword evidence="1" id="KW-1133">Transmembrane helix</keyword>
<evidence type="ECO:0000256" key="1">
    <source>
        <dbReference type="SAM" id="Phobius"/>
    </source>
</evidence>
<accession>A0A9P1H168</accession>
<keyword evidence="1" id="KW-0812">Transmembrane</keyword>
<keyword evidence="2" id="KW-0732">Signal</keyword>
<evidence type="ECO:0000313" key="4">
    <source>
        <dbReference type="Proteomes" id="UP000838763"/>
    </source>
</evidence>
<comment type="caution">
    <text evidence="3">The sequence shown here is derived from an EMBL/GenBank/DDBJ whole genome shotgun (WGS) entry which is preliminary data.</text>
</comment>
<sequence>MMWAIFITVNVLAVPMLVLAWLDCDVVGAHVQINEGSCVPLRTILNFGTFMARCLICADHDGISLLGAGEPASRGVLHCPLFYRDLDPGLRDKLGAIFAMFVGLGAGIMAVLKVIEVPFLSSYLCKFLIRCAISPELQSESHFITG</sequence>
<organism evidence="3 4">
    <name type="scientific">Parascedosporium putredinis</name>
    <dbReference type="NCBI Taxonomy" id="1442378"/>
    <lineage>
        <taxon>Eukaryota</taxon>
        <taxon>Fungi</taxon>
        <taxon>Dikarya</taxon>
        <taxon>Ascomycota</taxon>
        <taxon>Pezizomycotina</taxon>
        <taxon>Sordariomycetes</taxon>
        <taxon>Hypocreomycetidae</taxon>
        <taxon>Microascales</taxon>
        <taxon>Microascaceae</taxon>
        <taxon>Parascedosporium</taxon>
    </lineage>
</organism>
<dbReference type="Proteomes" id="UP000838763">
    <property type="component" value="Unassembled WGS sequence"/>
</dbReference>
<proteinExistence type="predicted"/>
<reference evidence="3" key="1">
    <citation type="submission" date="2022-11" db="EMBL/GenBank/DDBJ databases">
        <authorList>
            <person name="Scott C."/>
            <person name="Bruce N."/>
        </authorList>
    </citation>
    <scope>NUCLEOTIDE SEQUENCE</scope>
</reference>
<dbReference type="AlphaFoldDB" id="A0A9P1H168"/>
<feature type="chain" id="PRO_5040170206" evidence="2">
    <location>
        <begin position="21"/>
        <end position="146"/>
    </location>
</feature>
<keyword evidence="4" id="KW-1185">Reference proteome</keyword>